<dbReference type="Gene3D" id="2.60.120.260">
    <property type="entry name" value="Galactose-binding domain-like"/>
    <property type="match status" value="1"/>
</dbReference>
<feature type="domain" description="Cytosolic endo-beta-N-acetylglucosaminidase TIM barrel" evidence="1">
    <location>
        <begin position="30"/>
        <end position="412"/>
    </location>
</feature>
<dbReference type="OrthoDB" id="284473at2759"/>
<dbReference type="GO" id="GO:0033925">
    <property type="term" value="F:mannosyl-glycoprotein endo-beta-N-acetylglucosaminidase activity"/>
    <property type="evidence" value="ECO:0007669"/>
    <property type="project" value="UniProtKB-EC"/>
</dbReference>
<dbReference type="InterPro" id="IPR005201">
    <property type="entry name" value="TIM_ENGase"/>
</dbReference>
<dbReference type="GO" id="GO:0005829">
    <property type="term" value="C:cytosol"/>
    <property type="evidence" value="ECO:0007669"/>
    <property type="project" value="UniProtKB-SubCell"/>
</dbReference>
<evidence type="ECO:0000313" key="3">
    <source>
        <dbReference type="Proteomes" id="UP000321518"/>
    </source>
</evidence>
<dbReference type="Proteomes" id="UP000321518">
    <property type="component" value="Unassembled WGS sequence"/>
</dbReference>
<organism evidence="2 3">
    <name type="scientific">Rhodotorula toruloides</name>
    <name type="common">Yeast</name>
    <name type="synonym">Rhodosporidium toruloides</name>
    <dbReference type="NCBI Taxonomy" id="5286"/>
    <lineage>
        <taxon>Eukaryota</taxon>
        <taxon>Fungi</taxon>
        <taxon>Dikarya</taxon>
        <taxon>Basidiomycota</taxon>
        <taxon>Pucciniomycotina</taxon>
        <taxon>Microbotryomycetes</taxon>
        <taxon>Sporidiobolales</taxon>
        <taxon>Sporidiobolaceae</taxon>
        <taxon>Rhodotorula</taxon>
    </lineage>
</organism>
<gene>
    <name evidence="2" type="ORF">Rt10032_c05g2485</name>
</gene>
<dbReference type="PANTHER" id="PTHR13246">
    <property type="entry name" value="ENDO BETA N-ACETYLGLUCOSAMINIDASE"/>
    <property type="match status" value="1"/>
</dbReference>
<proteinExistence type="predicted"/>
<dbReference type="InterPro" id="IPR032979">
    <property type="entry name" value="ENGase"/>
</dbReference>
<comment type="caution">
    <text evidence="2">The sequence shown here is derived from an EMBL/GenBank/DDBJ whole genome shotgun (WGS) entry which is preliminary data.</text>
</comment>
<reference evidence="2 3" key="1">
    <citation type="submission" date="2019-07" db="EMBL/GenBank/DDBJ databases">
        <title>Rhodotorula toruloides NBRC10032 genome sequencing.</title>
        <authorList>
            <person name="Shida Y."/>
            <person name="Takaku H."/>
            <person name="Ogasawara W."/>
            <person name="Mori K."/>
        </authorList>
    </citation>
    <scope>NUCLEOTIDE SEQUENCE [LARGE SCALE GENOMIC DNA]</scope>
    <source>
        <strain evidence="2 3">NBRC10032</strain>
    </source>
</reference>
<dbReference type="Pfam" id="PF03644">
    <property type="entry name" value="Glyco_hydro_85"/>
    <property type="match status" value="1"/>
</dbReference>
<protein>
    <submittedName>
        <fullName evidence="2">Endo-beta-N-acetylglucosaminidase, glycoside hydrolase family 85 protein</fullName>
    </submittedName>
</protein>
<accession>A0A511KDM7</accession>
<keyword evidence="2" id="KW-0378">Hydrolase</keyword>
<dbReference type="EMBL" id="BJWK01000005">
    <property type="protein sequence ID" value="GEM08468.1"/>
    <property type="molecule type" value="Genomic_DNA"/>
</dbReference>
<name>A0A511KDM7_RHOTO</name>
<evidence type="ECO:0000259" key="1">
    <source>
        <dbReference type="Pfam" id="PF03644"/>
    </source>
</evidence>
<dbReference type="AlphaFoldDB" id="A0A511KDM7"/>
<evidence type="ECO:0000313" key="2">
    <source>
        <dbReference type="EMBL" id="GEM08468.1"/>
    </source>
</evidence>
<dbReference type="Gene3D" id="3.20.20.80">
    <property type="entry name" value="Glycosidases"/>
    <property type="match status" value="1"/>
</dbReference>
<sequence>MTTRCGLHLPRGQEKLADADSSSMKGGYCERQNERGYTFQWFHLCDTFIYFSHHRVSCPPSDWIRSAHINGTKILGTLIFEWDAGREDIVELVAPSSPAAKRFSSFSPRYADLLVDLAAERGFDGWLVNVEVDLGFGPAKEGAKEHARALLEWLVYLRAALKKRIPHAEIVWYDSVTIDGVLAWQNCVNELNAPFFLACDSIFLNYWWRSEQLASTAEEIQQTCPGRAADVCVGIDVFGRGTLAGGGFESWRAIHAICSATQGTARLSVAGYTVALFAPGWTVEAESLAHSLASPTSFAKWAADDAYMWSHGSATSSVPTEAARQERERREQRGVLRARQLAASLAPSASPLPSSIRIPNPPFFNYNAPLDPLPGAELGVSHRPLASFFPTRPVPCRDFRFYTNFCPGSGHRMFVNGTEVDRSETGWTDIAFSYPFPGLLFQMPGIEAALVEEDAWEGSRAIEFPSAGEQGERILRFFPLAFTPLPAGIELEVWVVWKASNSPGATVTPLLDDDSATLAQQYVETTSIGSGNWRRTAVKLRCGVDQPTNATYRLSLKLSSQAHVLVGAVGLHPVTPALPRPVLASLDFLAAESLIRWKFDYATTSAGLNSVATIPSLSTFQHFHIVVRDKGDGRRYLGTTFGTQFPVSRNCIEEAEAVIVEGVDQTGRSEQLETQVEQLLQ</sequence>
<dbReference type="PANTHER" id="PTHR13246:SF1">
    <property type="entry name" value="CYTOSOLIC ENDO-BETA-N-ACETYLGLUCOSAMINIDASE"/>
    <property type="match status" value="1"/>
</dbReference>